<comment type="similarity">
    <text evidence="2">Belongs to the major facilitator superfamily.</text>
</comment>
<feature type="transmembrane region" description="Helical" evidence="7">
    <location>
        <begin position="402"/>
        <end position="425"/>
    </location>
</feature>
<dbReference type="SUPFAM" id="SSF103473">
    <property type="entry name" value="MFS general substrate transporter"/>
    <property type="match status" value="1"/>
</dbReference>
<evidence type="ECO:0000313" key="10">
    <source>
        <dbReference type="Proteomes" id="UP000054567"/>
    </source>
</evidence>
<dbReference type="GO" id="GO:0046943">
    <property type="term" value="F:carboxylic acid transmembrane transporter activity"/>
    <property type="evidence" value="ECO:0007669"/>
    <property type="project" value="UniProtKB-ARBA"/>
</dbReference>
<feature type="transmembrane region" description="Helical" evidence="7">
    <location>
        <begin position="103"/>
        <end position="127"/>
    </location>
</feature>
<dbReference type="InterPro" id="IPR020846">
    <property type="entry name" value="MFS_dom"/>
</dbReference>
<feature type="transmembrane region" description="Helical" evidence="7">
    <location>
        <begin position="79"/>
        <end position="97"/>
    </location>
</feature>
<evidence type="ECO:0000313" key="9">
    <source>
        <dbReference type="EMBL" id="KMM68746.1"/>
    </source>
</evidence>
<accession>A0A0J6F713</accession>
<feature type="transmembrane region" description="Helical" evidence="7">
    <location>
        <begin position="371"/>
        <end position="396"/>
    </location>
</feature>
<evidence type="ECO:0000256" key="4">
    <source>
        <dbReference type="ARBA" id="ARBA00022692"/>
    </source>
</evidence>
<keyword evidence="4 7" id="KW-0812">Transmembrane</keyword>
<name>A0A0J6F713_COCPO</name>
<feature type="transmembrane region" description="Helical" evidence="7">
    <location>
        <begin position="302"/>
        <end position="321"/>
    </location>
</feature>
<evidence type="ECO:0000256" key="2">
    <source>
        <dbReference type="ARBA" id="ARBA00008335"/>
    </source>
</evidence>
<dbReference type="GO" id="GO:0012505">
    <property type="term" value="C:endomembrane system"/>
    <property type="evidence" value="ECO:0007669"/>
    <property type="project" value="UniProtKB-SubCell"/>
</dbReference>
<evidence type="ECO:0000256" key="1">
    <source>
        <dbReference type="ARBA" id="ARBA00004127"/>
    </source>
</evidence>
<organism evidence="9 10">
    <name type="scientific">Coccidioides posadasii RMSCC 3488</name>
    <dbReference type="NCBI Taxonomy" id="454284"/>
    <lineage>
        <taxon>Eukaryota</taxon>
        <taxon>Fungi</taxon>
        <taxon>Dikarya</taxon>
        <taxon>Ascomycota</taxon>
        <taxon>Pezizomycotina</taxon>
        <taxon>Eurotiomycetes</taxon>
        <taxon>Eurotiomycetidae</taxon>
        <taxon>Onygenales</taxon>
        <taxon>Onygenaceae</taxon>
        <taxon>Coccidioides</taxon>
    </lineage>
</organism>
<dbReference type="Pfam" id="PF07690">
    <property type="entry name" value="MFS_1"/>
    <property type="match status" value="1"/>
</dbReference>
<proteinExistence type="inferred from homology"/>
<sequence length="535" mass="57676">MPTETSPLLSSHCENGTCPADGAVQQSSERKGPNPDVARSVWWTMPALAIGIFLSAADQTLVVASYGKIGNEFAALNQTSWIATAYFLTLTAFQPLYGRISDLFGRKAALCFSFGLFAVGCLWCGLARSMKELIIARAFTGIGGGGMTTVVAILLSDVVPLRDRGTWQGYNNIVYASGAGLGAPLGGALADTLGWRWSFLLQVPVSILAFLNVLFVLRERPLDHHWRKNIKQVDFLGALLLVTAIATLFLGLDGGSNDSWGDPMAYGNVVASIVFFGLFLFNEAKTTCQPFAPLQIVFSRPILACLLCNFFAFGTYIALTYNLPLYWQAVESLSATAAGVRLLPGILANVCGSLFAGWIMRRTCRYRWLTICCYLMFLIGTVPVILFTGLVGASIWGIWVGMVVYGFGNGIGGTSTLVALIANAVPEDQAVGIACLYLFRSLGSGIGVSISATVIQALLKTYLFERLHGIGDAEEIARKVRESLSYIDELSDAALREAVRMCYGWAVQASFWLMAVFVCGALLGAILIREAKLGE</sequence>
<evidence type="ECO:0000256" key="7">
    <source>
        <dbReference type="SAM" id="Phobius"/>
    </source>
</evidence>
<dbReference type="PANTHER" id="PTHR23501">
    <property type="entry name" value="MAJOR FACILITATOR SUPERFAMILY"/>
    <property type="match status" value="1"/>
</dbReference>
<dbReference type="Proteomes" id="UP000054567">
    <property type="component" value="Unassembled WGS sequence"/>
</dbReference>
<keyword evidence="6 7" id="KW-0472">Membrane</keyword>
<feature type="transmembrane region" description="Helical" evidence="7">
    <location>
        <begin position="341"/>
        <end position="359"/>
    </location>
</feature>
<evidence type="ECO:0000259" key="8">
    <source>
        <dbReference type="PROSITE" id="PS50850"/>
    </source>
</evidence>
<reference evidence="10" key="3">
    <citation type="journal article" date="2010" name="Genome Res.">
        <title>Population genomic sequencing of Coccidioides fungi reveals recent hybridization and transposon control.</title>
        <authorList>
            <person name="Neafsey D.E."/>
            <person name="Barker B.M."/>
            <person name="Sharpton T.J."/>
            <person name="Stajich J.E."/>
            <person name="Park D.J."/>
            <person name="Whiston E."/>
            <person name="Hung C.-Y."/>
            <person name="McMahan C."/>
            <person name="White J."/>
            <person name="Sykes S."/>
            <person name="Heiman D."/>
            <person name="Young S."/>
            <person name="Zeng Q."/>
            <person name="Abouelleil A."/>
            <person name="Aftuck L."/>
            <person name="Bessette D."/>
            <person name="Brown A."/>
            <person name="FitzGerald M."/>
            <person name="Lui A."/>
            <person name="Macdonald J.P."/>
            <person name="Priest M."/>
            <person name="Orbach M.J."/>
            <person name="Galgiani J.N."/>
            <person name="Kirkland T.N."/>
            <person name="Cole G.T."/>
            <person name="Birren B.W."/>
            <person name="Henn M.R."/>
            <person name="Taylor J.W."/>
            <person name="Rounsley S.D."/>
        </authorList>
    </citation>
    <scope>NUCLEOTIDE SEQUENCE [LARGE SCALE GENOMIC DNA]</scope>
    <source>
        <strain evidence="10">RMSCC 3488</strain>
    </source>
</reference>
<dbReference type="VEuPathDB" id="FungiDB:CPAG_05070"/>
<dbReference type="GO" id="GO:0015174">
    <property type="term" value="F:basic amino acid transmembrane transporter activity"/>
    <property type="evidence" value="ECO:0007669"/>
    <property type="project" value="TreeGrafter"/>
</dbReference>
<dbReference type="OrthoDB" id="6770063at2759"/>
<protein>
    <submittedName>
        <fullName evidence="9">Multidrug resistance protein fnx1</fullName>
    </submittedName>
</protein>
<evidence type="ECO:0000256" key="5">
    <source>
        <dbReference type="ARBA" id="ARBA00022989"/>
    </source>
</evidence>
<feature type="transmembrane region" description="Helical" evidence="7">
    <location>
        <begin position="41"/>
        <end position="67"/>
    </location>
</feature>
<dbReference type="InterPro" id="IPR036259">
    <property type="entry name" value="MFS_trans_sf"/>
</dbReference>
<dbReference type="EMBL" id="DS268111">
    <property type="protein sequence ID" value="KMM68746.1"/>
    <property type="molecule type" value="Genomic_DNA"/>
</dbReference>
<feature type="transmembrane region" description="Helical" evidence="7">
    <location>
        <begin position="233"/>
        <end position="252"/>
    </location>
</feature>
<feature type="transmembrane region" description="Helical" evidence="7">
    <location>
        <begin position="437"/>
        <end position="459"/>
    </location>
</feature>
<dbReference type="InterPro" id="IPR011701">
    <property type="entry name" value="MFS"/>
</dbReference>
<gene>
    <name evidence="9" type="ORF">CPAG_05070</name>
</gene>
<feature type="transmembrane region" description="Helical" evidence="7">
    <location>
        <begin position="509"/>
        <end position="528"/>
    </location>
</feature>
<reference evidence="9 10" key="1">
    <citation type="submission" date="2007-06" db="EMBL/GenBank/DDBJ databases">
        <title>The Genome Sequence of Coccidioides posadasii RMSCC_3488.</title>
        <authorList>
            <consortium name="Coccidioides Genome Resources Consortium"/>
            <consortium name="The Broad Institute Genome Sequencing Platform"/>
            <person name="Henn M.R."/>
            <person name="Sykes S."/>
            <person name="Young S."/>
            <person name="Jaffe D."/>
            <person name="Berlin A."/>
            <person name="Alvarez P."/>
            <person name="Butler J."/>
            <person name="Gnerre S."/>
            <person name="Grabherr M."/>
            <person name="Mauceli E."/>
            <person name="Brockman W."/>
            <person name="Kodira C."/>
            <person name="Alvarado L."/>
            <person name="Zeng Q."/>
            <person name="Crawford M."/>
            <person name="Antoine C."/>
            <person name="Devon K."/>
            <person name="Galgiani J."/>
            <person name="Orsborn K."/>
            <person name="Lewis M.L."/>
            <person name="Nusbaum C."/>
            <person name="Galagan J."/>
            <person name="Birren B."/>
        </authorList>
    </citation>
    <scope>NUCLEOTIDE SEQUENCE [LARGE SCALE GENOMIC DNA]</scope>
    <source>
        <strain evidence="9 10">RMSCC 3488</strain>
    </source>
</reference>
<dbReference type="PROSITE" id="PS50850">
    <property type="entry name" value="MFS"/>
    <property type="match status" value="1"/>
</dbReference>
<evidence type="ECO:0000256" key="6">
    <source>
        <dbReference type="ARBA" id="ARBA00023136"/>
    </source>
</evidence>
<keyword evidence="5 7" id="KW-1133">Transmembrane helix</keyword>
<feature type="domain" description="Major facilitator superfamily (MFS) profile" evidence="8">
    <location>
        <begin position="44"/>
        <end position="533"/>
    </location>
</feature>
<comment type="subcellular location">
    <subcellularLocation>
        <location evidence="1">Endomembrane system</location>
        <topology evidence="1">Multi-pass membrane protein</topology>
    </subcellularLocation>
</comment>
<dbReference type="GO" id="GO:0000329">
    <property type="term" value="C:fungal-type vacuole membrane"/>
    <property type="evidence" value="ECO:0007669"/>
    <property type="project" value="TreeGrafter"/>
</dbReference>
<dbReference type="PANTHER" id="PTHR23501:SF84">
    <property type="entry name" value="VACUOLAR MEMBRANE AMINO ACID UPTAKE TRANSPORTER FNX2"/>
    <property type="match status" value="1"/>
</dbReference>
<feature type="transmembrane region" description="Helical" evidence="7">
    <location>
        <begin position="134"/>
        <end position="155"/>
    </location>
</feature>
<reference evidence="10" key="2">
    <citation type="journal article" date="2009" name="Genome Res.">
        <title>Comparative genomic analyses of the human fungal pathogens Coccidioides and their relatives.</title>
        <authorList>
            <person name="Sharpton T.J."/>
            <person name="Stajich J.E."/>
            <person name="Rounsley S.D."/>
            <person name="Gardner M.J."/>
            <person name="Wortman J.R."/>
            <person name="Jordar V.S."/>
            <person name="Maiti R."/>
            <person name="Kodira C.D."/>
            <person name="Neafsey D.E."/>
            <person name="Zeng Q."/>
            <person name="Hung C.-Y."/>
            <person name="McMahan C."/>
            <person name="Muszewska A."/>
            <person name="Grynberg M."/>
            <person name="Mandel M.A."/>
            <person name="Kellner E.M."/>
            <person name="Barker B.M."/>
            <person name="Galgiani J.N."/>
            <person name="Orbach M.J."/>
            <person name="Kirkland T.N."/>
            <person name="Cole G.T."/>
            <person name="Henn M.R."/>
            <person name="Birren B.W."/>
            <person name="Taylor J.W."/>
        </authorList>
    </citation>
    <scope>NUCLEOTIDE SEQUENCE [LARGE SCALE GENOMIC DNA]</scope>
    <source>
        <strain evidence="10">RMSCC 3488</strain>
    </source>
</reference>
<feature type="transmembrane region" description="Helical" evidence="7">
    <location>
        <begin position="199"/>
        <end position="217"/>
    </location>
</feature>
<dbReference type="FunFam" id="1.20.1720.10:FF:000013">
    <property type="entry name" value="Related to multidrug resistance proteins"/>
    <property type="match status" value="1"/>
</dbReference>
<keyword evidence="3" id="KW-0813">Transport</keyword>
<dbReference type="Gene3D" id="1.20.1250.20">
    <property type="entry name" value="MFS general substrate transporter like domains"/>
    <property type="match status" value="1"/>
</dbReference>
<dbReference type="AlphaFoldDB" id="A0A0J6F713"/>
<evidence type="ECO:0000256" key="3">
    <source>
        <dbReference type="ARBA" id="ARBA00022448"/>
    </source>
</evidence>
<feature type="transmembrane region" description="Helical" evidence="7">
    <location>
        <begin position="264"/>
        <end position="281"/>
    </location>
</feature>